<gene>
    <name evidence="2" type="ORF">ACFQH5_10365</name>
</gene>
<sequence>MRLITLIALFSVSILFSKAQAIELNVSSFEEMDRLVSAENPTREYLWCAVVSSNIDMMDMHNLFMQKVARETENQTALLMAYTYMRGFFESEVLNIEPDVNEGEVIGMLYSEHCMKHILPYREDD</sequence>
<keyword evidence="3" id="KW-1185">Reference proteome</keyword>
<dbReference type="RefSeq" id="WP_346062371.1">
    <property type="nucleotide sequence ID" value="NZ_BAAADR010000010.1"/>
</dbReference>
<feature type="chain" id="PRO_5046714528" evidence="1">
    <location>
        <begin position="22"/>
        <end position="125"/>
    </location>
</feature>
<evidence type="ECO:0000313" key="2">
    <source>
        <dbReference type="EMBL" id="MFC7089946.1"/>
    </source>
</evidence>
<feature type="signal peptide" evidence="1">
    <location>
        <begin position="1"/>
        <end position="21"/>
    </location>
</feature>
<evidence type="ECO:0000256" key="1">
    <source>
        <dbReference type="SAM" id="SignalP"/>
    </source>
</evidence>
<evidence type="ECO:0000313" key="3">
    <source>
        <dbReference type="Proteomes" id="UP001596411"/>
    </source>
</evidence>
<name>A0ABW2EV67_9GAMM</name>
<accession>A0ABW2EV67</accession>
<dbReference type="Proteomes" id="UP001596411">
    <property type="component" value="Unassembled WGS sequence"/>
</dbReference>
<reference evidence="3" key="1">
    <citation type="journal article" date="2019" name="Int. J. Syst. Evol. Microbiol.">
        <title>The Global Catalogue of Microorganisms (GCM) 10K type strain sequencing project: providing services to taxonomists for standard genome sequencing and annotation.</title>
        <authorList>
            <consortium name="The Broad Institute Genomics Platform"/>
            <consortium name="The Broad Institute Genome Sequencing Center for Infectious Disease"/>
            <person name="Wu L."/>
            <person name="Ma J."/>
        </authorList>
    </citation>
    <scope>NUCLEOTIDE SEQUENCE [LARGE SCALE GENOMIC DNA]</scope>
    <source>
        <strain evidence="3">CGMCC 1.13666</strain>
    </source>
</reference>
<proteinExistence type="predicted"/>
<protein>
    <submittedName>
        <fullName evidence="2">Uncharacterized protein</fullName>
    </submittedName>
</protein>
<keyword evidence="1" id="KW-0732">Signal</keyword>
<dbReference type="EMBL" id="JBHSZP010000016">
    <property type="protein sequence ID" value="MFC7089946.1"/>
    <property type="molecule type" value="Genomic_DNA"/>
</dbReference>
<comment type="caution">
    <text evidence="2">The sequence shown here is derived from an EMBL/GenBank/DDBJ whole genome shotgun (WGS) entry which is preliminary data.</text>
</comment>
<organism evidence="2 3">
    <name type="scientific">Halomonas salifodinae</name>
    <dbReference type="NCBI Taxonomy" id="438745"/>
    <lineage>
        <taxon>Bacteria</taxon>
        <taxon>Pseudomonadati</taxon>
        <taxon>Pseudomonadota</taxon>
        <taxon>Gammaproteobacteria</taxon>
        <taxon>Oceanospirillales</taxon>
        <taxon>Halomonadaceae</taxon>
        <taxon>Halomonas</taxon>
    </lineage>
</organism>